<comment type="caution">
    <text evidence="3">The sequence shown here is derived from an EMBL/GenBank/DDBJ whole genome shotgun (WGS) entry which is preliminary data.</text>
</comment>
<dbReference type="Gene3D" id="2.130.10.10">
    <property type="entry name" value="YVTN repeat-like/Quinoprotein amine dehydrogenase"/>
    <property type="match status" value="1"/>
</dbReference>
<gene>
    <name evidence="3" type="ORF">J2S44_008050</name>
</gene>
<reference evidence="3 4" key="1">
    <citation type="submission" date="2023-07" db="EMBL/GenBank/DDBJ databases">
        <title>Sequencing the genomes of 1000 actinobacteria strains.</title>
        <authorList>
            <person name="Klenk H.-P."/>
        </authorList>
    </citation>
    <scope>NUCLEOTIDE SEQUENCE [LARGE SCALE GENOMIC DNA]</scope>
    <source>
        <strain evidence="3 4">DSM 44711</strain>
    </source>
</reference>
<name>A0AAE3ZZF3_9ACTN</name>
<dbReference type="AlphaFoldDB" id="A0AAE3ZZF3"/>
<dbReference type="InterPro" id="IPR004352">
    <property type="entry name" value="GH114_TIM-barrel"/>
</dbReference>
<evidence type="ECO:0000259" key="2">
    <source>
        <dbReference type="Pfam" id="PF03537"/>
    </source>
</evidence>
<feature type="region of interest" description="Disordered" evidence="1">
    <location>
        <begin position="366"/>
        <end position="513"/>
    </location>
</feature>
<feature type="compositionally biased region" description="Low complexity" evidence="1">
    <location>
        <begin position="403"/>
        <end position="415"/>
    </location>
</feature>
<dbReference type="SUPFAM" id="SSF63829">
    <property type="entry name" value="Calcium-dependent phosphotriesterase"/>
    <property type="match status" value="1"/>
</dbReference>
<feature type="compositionally biased region" description="Low complexity" evidence="1">
    <location>
        <begin position="423"/>
        <end position="440"/>
    </location>
</feature>
<keyword evidence="4" id="KW-1185">Reference proteome</keyword>
<dbReference type="RefSeq" id="WP_310428446.1">
    <property type="nucleotide sequence ID" value="NZ_JAVDYC010000001.1"/>
</dbReference>
<evidence type="ECO:0000313" key="4">
    <source>
        <dbReference type="Proteomes" id="UP001183629"/>
    </source>
</evidence>
<feature type="domain" description="Glycoside-hydrolase family GH114 TIM-barrel" evidence="2">
    <location>
        <begin position="519"/>
        <end position="735"/>
    </location>
</feature>
<dbReference type="PANTHER" id="PTHR35273:SF2">
    <property type="entry name" value="ALPHA-GALACTOSIDASE"/>
    <property type="match status" value="1"/>
</dbReference>
<dbReference type="EMBL" id="JAVDYC010000001">
    <property type="protein sequence ID" value="MDR7327800.1"/>
    <property type="molecule type" value="Genomic_DNA"/>
</dbReference>
<feature type="compositionally biased region" description="Low complexity" evidence="1">
    <location>
        <begin position="448"/>
        <end position="466"/>
    </location>
</feature>
<dbReference type="Gene3D" id="3.20.20.70">
    <property type="entry name" value="Aldolase class I"/>
    <property type="match status" value="1"/>
</dbReference>
<sequence>MITTRGRAVAWTVAGTVCVVWAALAGSGHGYPIRAPRLSSGAAWLASSAVGALTLLDGSTAEVAGQVRVRVTAVAQQGTDAYVVDAVTGTVRHVDGATMTAGPAITPIPGARAGLQVHATPAVVYAIDTASRRIALLEPRNLATRRAPWTLAAGTTGGVTLDRAGRLWLSDAATGTVSVVTAAGRTTEHRAVGPPEGVLVPAGDRLAVAGATTGTVALLDPESGRVQRRPLAGAGAGGVRPAIGGSPVRRRLHLVADGRLSVCDLDRSGCRAPITLAGAGRSQGAPVEAAGRLFVPDYASGDVLVVDPDARTTVLARTGVLGGADRLTLIARDGMVFFNDPASGRAGVIRPDGRVIAVGKYRTARRPDPRVTVPPTAVPIPPSVAPATPGPAPSRPPGPAPSHAPARFPGPARSAPVPPLPVSVPSSLAPGPSSPASGPSSPGPSSPGPRVAPSGPTAGSGPARPGSGPPSGSPRAPAGTATATAPPGRPAGTTGPTSAGGATAPGGTRIPGMERGARFDYQIAGAYQPQPGVRMVSRDRADAPVPGLFNICYLDAFQTRPLETDWWQSNHDDLLLRERPGGRHLVDRPWGMIMLDVSTEEKRRALADIVGSWITECARAGFDAVEIDNIDSYERSGGRLSADSVVAYLELLAGRAHEAGLAAAQTNAAGLGDRGRRAGLDFAIVEECGRYGDCATYQAVYGDDLIDVEYQPAGLTAACRVSGGRFSVVLRDIDMSVPGSRTYVHETC</sequence>
<evidence type="ECO:0000313" key="3">
    <source>
        <dbReference type="EMBL" id="MDR7327800.1"/>
    </source>
</evidence>
<dbReference type="InterPro" id="IPR013785">
    <property type="entry name" value="Aldolase_TIM"/>
</dbReference>
<feature type="compositionally biased region" description="Pro residues" evidence="1">
    <location>
        <begin position="376"/>
        <end position="402"/>
    </location>
</feature>
<dbReference type="InterPro" id="IPR015943">
    <property type="entry name" value="WD40/YVTN_repeat-like_dom_sf"/>
</dbReference>
<organism evidence="3 4">
    <name type="scientific">Catenuloplanes niger</name>
    <dbReference type="NCBI Taxonomy" id="587534"/>
    <lineage>
        <taxon>Bacteria</taxon>
        <taxon>Bacillati</taxon>
        <taxon>Actinomycetota</taxon>
        <taxon>Actinomycetes</taxon>
        <taxon>Micromonosporales</taxon>
        <taxon>Micromonosporaceae</taxon>
        <taxon>Catenuloplanes</taxon>
    </lineage>
</organism>
<dbReference type="SUPFAM" id="SSF51445">
    <property type="entry name" value="(Trans)glycosidases"/>
    <property type="match status" value="1"/>
</dbReference>
<dbReference type="Proteomes" id="UP001183629">
    <property type="component" value="Unassembled WGS sequence"/>
</dbReference>
<dbReference type="SUPFAM" id="SSF101898">
    <property type="entry name" value="NHL repeat"/>
    <property type="match status" value="1"/>
</dbReference>
<protein>
    <submittedName>
        <fullName evidence="3">Sugar lactone lactonase YvrE</fullName>
    </submittedName>
</protein>
<evidence type="ECO:0000256" key="1">
    <source>
        <dbReference type="SAM" id="MobiDB-lite"/>
    </source>
</evidence>
<dbReference type="Pfam" id="PF03537">
    <property type="entry name" value="Glyco_hydro_114"/>
    <property type="match status" value="1"/>
</dbReference>
<feature type="compositionally biased region" description="Low complexity" evidence="1">
    <location>
        <begin position="473"/>
        <end position="508"/>
    </location>
</feature>
<proteinExistence type="predicted"/>
<dbReference type="PANTHER" id="PTHR35273">
    <property type="entry name" value="ALPHA-1,4 POLYGALACTOSAMINIDASE, PUTATIVE (AFU_ORTHOLOGUE AFUA_3G07890)-RELATED"/>
    <property type="match status" value="1"/>
</dbReference>
<accession>A0AAE3ZZF3</accession>
<dbReference type="InterPro" id="IPR017853">
    <property type="entry name" value="GH"/>
</dbReference>